<comment type="caution">
    <text evidence="2">The sequence shown here is derived from an EMBL/GenBank/DDBJ whole genome shotgun (WGS) entry which is preliminary data.</text>
</comment>
<dbReference type="EMBL" id="QPJK01000006">
    <property type="protein sequence ID" value="RCW69372.1"/>
    <property type="molecule type" value="Genomic_DNA"/>
</dbReference>
<dbReference type="Pfam" id="PF06986">
    <property type="entry name" value="F_T4SS_TraN"/>
    <property type="match status" value="2"/>
</dbReference>
<sequence>MHNALRPLLRRTVVWYTLVALVATPVRADPGLQAAQAAHAEGLAAGRAVQPTVRNSLEAPSAQNVVPGYTATPPERSHYGKSSLFGASDARLSACALTPADPVCQALLGARASAHAPREGVSPYHPAVMDARRIAGNPASKLEDIASFYSGCQVDAVSTPSTEPRVCRQYSGATAQSCARTLAVDVARSSSCSPGAWFAQTSLGGLSLAVQCRPDQPASRQRMRLTDRGTPLAFFDADVGTAASFPESVHSLADGRQVWLANNRCDGNDCQLTAYVAAPLRQVCTSEGDGPTVCQDEPPFLPRYAACPAGALSGDQILQFPVDQLPTTATLDPSRCFTPSAQANDAAGYDPTGAIRSHFWRQHSLRQITGYQLNPRHGPVPHMALRFERPHTTVTEADRWDDQCPATFGDRCFVAAAARCVEGPATRDIEGFPVTRACWRYATALSCQFGQPSDECAPLAAAGCTPGASVCRETDAATGHCTHMERTYDCPVAPITAARARNCPADVFCVAGSCFNTARTADTDFARAMSFLEAAREAGVYLDTDLLQVFKGEPNRCRDRLLKNCCTSDNAGRGMSNQSVFGVGSRLVFDALMNAGNREFLYHGMRALLLNGGFNGTFTSYGVTVAVNGTALPAGSSVLYAGESMVVAFDPWSLVIAIVIYVVMSAMACDEEEGKLAMKEGAGLCHAVGTYCSSCIRVLGRCVSCITHTTNKCCFNSALARIIQQQGRLQFGKGWGSARAPDCSGFTVAQLQQLDFGRMDLSEFYASIVPTLPNLGTIQSGNANRAADCYYGEGRCP</sequence>
<name>A0A368XMY9_9BURK</name>
<feature type="signal peptide" evidence="1">
    <location>
        <begin position="1"/>
        <end position="28"/>
    </location>
</feature>
<dbReference type="AlphaFoldDB" id="A0A368XMY9"/>
<dbReference type="NCBIfam" id="NF009012">
    <property type="entry name" value="PRK12355.2-1"/>
    <property type="match status" value="1"/>
</dbReference>
<feature type="chain" id="PRO_5016661609" evidence="1">
    <location>
        <begin position="29"/>
        <end position="797"/>
    </location>
</feature>
<proteinExistence type="predicted"/>
<reference evidence="2 3" key="1">
    <citation type="submission" date="2018-07" db="EMBL/GenBank/DDBJ databases">
        <title>Genomic Encyclopedia of Type Strains, Phase IV (KMG-IV): sequencing the most valuable type-strain genomes for metagenomic binning, comparative biology and taxonomic classification.</title>
        <authorList>
            <person name="Goeker M."/>
        </authorList>
    </citation>
    <scope>NUCLEOTIDE SEQUENCE [LARGE SCALE GENOMIC DNA]</scope>
    <source>
        <strain evidence="2 3">DSM 21634</strain>
    </source>
</reference>
<evidence type="ECO:0000313" key="2">
    <source>
        <dbReference type="EMBL" id="RCW69372.1"/>
    </source>
</evidence>
<evidence type="ECO:0000256" key="1">
    <source>
        <dbReference type="SAM" id="SignalP"/>
    </source>
</evidence>
<dbReference type="OrthoDB" id="5297981at2"/>
<dbReference type="RefSeq" id="WP_114469780.1">
    <property type="nucleotide sequence ID" value="NZ_QPJK01000006.1"/>
</dbReference>
<dbReference type="Proteomes" id="UP000252884">
    <property type="component" value="Unassembled WGS sequence"/>
</dbReference>
<keyword evidence="1" id="KW-0732">Signal</keyword>
<accession>A0A368XMY9</accession>
<gene>
    <name evidence="2" type="ORF">DES41_106246</name>
</gene>
<evidence type="ECO:0000313" key="3">
    <source>
        <dbReference type="Proteomes" id="UP000252884"/>
    </source>
</evidence>
<dbReference type="InterPro" id="IPR014121">
    <property type="entry name" value="TraN_Ftype"/>
</dbReference>
<protein>
    <submittedName>
        <fullName evidence="2">Conjugal transfer mating pair stabilization protein TraN</fullName>
    </submittedName>
</protein>
<keyword evidence="3" id="KW-1185">Reference proteome</keyword>
<organism evidence="2 3">
    <name type="scientific">Pseudorhodoferax soli</name>
    <dbReference type="NCBI Taxonomy" id="545864"/>
    <lineage>
        <taxon>Bacteria</taxon>
        <taxon>Pseudomonadati</taxon>
        <taxon>Pseudomonadota</taxon>
        <taxon>Betaproteobacteria</taxon>
        <taxon>Burkholderiales</taxon>
        <taxon>Comamonadaceae</taxon>
    </lineage>
</organism>